<dbReference type="Proteomes" id="UP000324832">
    <property type="component" value="Unassembled WGS sequence"/>
</dbReference>
<organism evidence="2 3">
    <name type="scientific">Leptidea sinapis</name>
    <dbReference type="NCBI Taxonomy" id="189913"/>
    <lineage>
        <taxon>Eukaryota</taxon>
        <taxon>Metazoa</taxon>
        <taxon>Ecdysozoa</taxon>
        <taxon>Arthropoda</taxon>
        <taxon>Hexapoda</taxon>
        <taxon>Insecta</taxon>
        <taxon>Pterygota</taxon>
        <taxon>Neoptera</taxon>
        <taxon>Endopterygota</taxon>
        <taxon>Lepidoptera</taxon>
        <taxon>Glossata</taxon>
        <taxon>Ditrysia</taxon>
        <taxon>Papilionoidea</taxon>
        <taxon>Pieridae</taxon>
        <taxon>Dismorphiinae</taxon>
        <taxon>Leptidea</taxon>
    </lineage>
</organism>
<dbReference type="PANTHER" id="PTHR12794:SF0">
    <property type="entry name" value="GEM-ASSOCIATED PROTEIN 2"/>
    <property type="match status" value="1"/>
</dbReference>
<reference evidence="2 3" key="1">
    <citation type="submission" date="2017-07" db="EMBL/GenBank/DDBJ databases">
        <authorList>
            <person name="Talla V."/>
            <person name="Backstrom N."/>
        </authorList>
    </citation>
    <scope>NUCLEOTIDE SEQUENCE [LARGE SCALE GENOMIC DNA]</scope>
</reference>
<dbReference type="Pfam" id="PF04938">
    <property type="entry name" value="SIP1"/>
    <property type="match status" value="1"/>
</dbReference>
<comment type="similarity">
    <text evidence="1">Belongs to the gemin-2 family.</text>
</comment>
<name>A0A5E4Q9B6_9NEOP</name>
<dbReference type="EMBL" id="FZQP02002148">
    <property type="protein sequence ID" value="VVC94897.1"/>
    <property type="molecule type" value="Genomic_DNA"/>
</dbReference>
<evidence type="ECO:0000313" key="3">
    <source>
        <dbReference type="Proteomes" id="UP000324832"/>
    </source>
</evidence>
<sequence length="149" mass="17365">MPNKKCLYQAKSDDESFMSPCLQISSSVECKDIPTTGEEYLLHVINERKNYPSISFSKIDYAKLKKIQTPLVTEEPYAEVPPHLKPTIEWQNVQVANFSKTRMYISRLLSKRSEWPQNVTSIHLDTNDKQQWTKLFKDREPTLSCPKNI</sequence>
<gene>
    <name evidence="2" type="ORF">LSINAPIS_LOCUS6741</name>
</gene>
<dbReference type="GO" id="GO:0032797">
    <property type="term" value="C:SMN complex"/>
    <property type="evidence" value="ECO:0007669"/>
    <property type="project" value="TreeGrafter"/>
</dbReference>
<dbReference type="AlphaFoldDB" id="A0A5E4Q9B6"/>
<dbReference type="Gene3D" id="1.20.58.1070">
    <property type="match status" value="1"/>
</dbReference>
<proteinExistence type="inferred from homology"/>
<dbReference type="GO" id="GO:0000387">
    <property type="term" value="P:spliceosomal snRNP assembly"/>
    <property type="evidence" value="ECO:0007669"/>
    <property type="project" value="InterPro"/>
</dbReference>
<accession>A0A5E4Q9B6</accession>
<feature type="non-terminal residue" evidence="2">
    <location>
        <position position="149"/>
    </location>
</feature>
<dbReference type="GO" id="GO:0005634">
    <property type="term" value="C:nucleus"/>
    <property type="evidence" value="ECO:0007669"/>
    <property type="project" value="TreeGrafter"/>
</dbReference>
<keyword evidence="3" id="KW-1185">Reference proteome</keyword>
<evidence type="ECO:0000313" key="2">
    <source>
        <dbReference type="EMBL" id="VVC94897.1"/>
    </source>
</evidence>
<protein>
    <submittedName>
        <fullName evidence="2">Uncharacterized protein</fullName>
    </submittedName>
</protein>
<dbReference type="PANTHER" id="PTHR12794">
    <property type="entry name" value="GEMIN2"/>
    <property type="match status" value="1"/>
</dbReference>
<evidence type="ECO:0000256" key="1">
    <source>
        <dbReference type="ARBA" id="ARBA00025758"/>
    </source>
</evidence>
<dbReference type="InterPro" id="IPR035426">
    <property type="entry name" value="Gemin2/Brr1"/>
</dbReference>